<evidence type="ECO:0000256" key="13">
    <source>
        <dbReference type="RuleBase" id="RU003657"/>
    </source>
</evidence>
<dbReference type="STRING" id="1120996.SAMN02746066_01161"/>
<evidence type="ECO:0000256" key="12">
    <source>
        <dbReference type="HAMAP-Rule" id="MF_01014"/>
    </source>
</evidence>
<sequence length="240" mass="26170">MQLYPAIDIRNGQCVRLRQGQFHDQEIYSNSPAKVAKQWEDQGATFIHLVDLDGALHGHGVNEDVIKEITNTVSIPVQVGGGIRTIKDIENKINLGVNRVIIGTKAVENPAFIKEAISMFGADRIVIGIDAKNGMVAIEGWEKISSYNAVTLAIQMRELGVKTIVYTDIAKDGMLQGPNVECTKEMVDATGLDIIASGGVSSLKDLESVNQVNVHGAIIGKALYENRINLEEAIMLFEKK</sequence>
<keyword evidence="8 12" id="KW-0028">Amino-acid biosynthesis</keyword>
<reference evidence="15 16" key="1">
    <citation type="submission" date="2016-11" db="EMBL/GenBank/DDBJ databases">
        <authorList>
            <person name="Jaros S."/>
            <person name="Januszkiewicz K."/>
            <person name="Wedrychowicz H."/>
        </authorList>
    </citation>
    <scope>NUCLEOTIDE SEQUENCE [LARGE SCALE GENOMIC DNA]</scope>
    <source>
        <strain evidence="15 16">DSM 15930</strain>
    </source>
</reference>
<comment type="pathway">
    <text evidence="3 12 14">Amino-acid biosynthesis; L-histidine biosynthesis; L-histidine from 5-phospho-alpha-D-ribose 1-diphosphate: step 4/9.</text>
</comment>
<dbReference type="AlphaFoldDB" id="A0A1M7GW10"/>
<dbReference type="InterPro" id="IPR006063">
    <property type="entry name" value="HisA_bact_arch"/>
</dbReference>
<keyword evidence="9 12" id="KW-0368">Histidine biosynthesis</keyword>
<dbReference type="Gene3D" id="3.20.20.70">
    <property type="entry name" value="Aldolase class I"/>
    <property type="match status" value="1"/>
</dbReference>
<dbReference type="NCBIfam" id="NF010112">
    <property type="entry name" value="PRK13585.1"/>
    <property type="match status" value="1"/>
</dbReference>
<dbReference type="GO" id="GO:0003949">
    <property type="term" value="F:1-(5-phosphoribosyl)-5-[(5-phosphoribosylamino)methylideneamino]imidazole-4-carboxamide isomerase activity"/>
    <property type="evidence" value="ECO:0007669"/>
    <property type="project" value="UniProtKB-UniRule"/>
</dbReference>
<feature type="active site" description="Proton acceptor" evidence="12">
    <location>
        <position position="8"/>
    </location>
</feature>
<evidence type="ECO:0000256" key="10">
    <source>
        <dbReference type="ARBA" id="ARBA00023235"/>
    </source>
</evidence>
<evidence type="ECO:0000313" key="15">
    <source>
        <dbReference type="EMBL" id="SHM20594.1"/>
    </source>
</evidence>
<dbReference type="HAMAP" id="MF_01014">
    <property type="entry name" value="HisA"/>
    <property type="match status" value="1"/>
</dbReference>
<dbReference type="EC" id="5.3.1.16" evidence="5 12"/>
<dbReference type="GO" id="GO:0000105">
    <property type="term" value="P:L-histidine biosynthetic process"/>
    <property type="evidence" value="ECO:0007669"/>
    <property type="project" value="UniProtKB-UniRule"/>
</dbReference>
<keyword evidence="10 12" id="KW-0413">Isomerase</keyword>
<dbReference type="NCBIfam" id="TIGR00007">
    <property type="entry name" value="1-(5-phosphoribosyl)-5-[(5-phosphoribosylamino)methylideneamino]imidazole-4-carboxamide isomerase"/>
    <property type="match status" value="1"/>
</dbReference>
<comment type="catalytic activity">
    <reaction evidence="1 12 14">
        <text>1-(5-phospho-beta-D-ribosyl)-5-[(5-phospho-beta-D-ribosylamino)methylideneamino]imidazole-4-carboxamide = 5-[(5-phospho-1-deoxy-D-ribulos-1-ylimino)methylamino]-1-(5-phospho-beta-D-ribosyl)imidazole-4-carboxamide</text>
        <dbReference type="Rhea" id="RHEA:15469"/>
        <dbReference type="ChEBI" id="CHEBI:58435"/>
        <dbReference type="ChEBI" id="CHEBI:58525"/>
        <dbReference type="EC" id="5.3.1.16"/>
    </reaction>
</comment>
<dbReference type="Proteomes" id="UP000184038">
    <property type="component" value="Unassembled WGS sequence"/>
</dbReference>
<dbReference type="GO" id="GO:0005737">
    <property type="term" value="C:cytoplasm"/>
    <property type="evidence" value="ECO:0007669"/>
    <property type="project" value="UniProtKB-SubCell"/>
</dbReference>
<dbReference type="EMBL" id="FRCP01000007">
    <property type="protein sequence ID" value="SHM20594.1"/>
    <property type="molecule type" value="Genomic_DNA"/>
</dbReference>
<name>A0A1M7GW10_9FIRM</name>
<comment type="similarity">
    <text evidence="4 12 13">Belongs to the HisA/HisF family.</text>
</comment>
<dbReference type="Pfam" id="PF00977">
    <property type="entry name" value="His_biosynth"/>
    <property type="match status" value="1"/>
</dbReference>
<evidence type="ECO:0000256" key="6">
    <source>
        <dbReference type="ARBA" id="ARBA00018464"/>
    </source>
</evidence>
<evidence type="ECO:0000313" key="16">
    <source>
        <dbReference type="Proteomes" id="UP000184038"/>
    </source>
</evidence>
<evidence type="ECO:0000256" key="9">
    <source>
        <dbReference type="ARBA" id="ARBA00023102"/>
    </source>
</evidence>
<dbReference type="InterPro" id="IPR044524">
    <property type="entry name" value="Isoase_HisA-like"/>
</dbReference>
<keyword evidence="7 12" id="KW-0963">Cytoplasm</keyword>
<comment type="subcellular location">
    <subcellularLocation>
        <location evidence="2 12 14">Cytoplasm</location>
    </subcellularLocation>
</comment>
<evidence type="ECO:0000256" key="4">
    <source>
        <dbReference type="ARBA" id="ARBA00009667"/>
    </source>
</evidence>
<dbReference type="FunFam" id="3.20.20.70:FF:000009">
    <property type="entry name" value="1-(5-phosphoribosyl)-5-[(5-phosphoribosylamino)methylideneamino] imidazole-4-carboxamide isomerase"/>
    <property type="match status" value="1"/>
</dbReference>
<dbReference type="UniPathway" id="UPA00031">
    <property type="reaction ID" value="UER00009"/>
</dbReference>
<evidence type="ECO:0000256" key="8">
    <source>
        <dbReference type="ARBA" id="ARBA00022605"/>
    </source>
</evidence>
<dbReference type="GO" id="GO:0000162">
    <property type="term" value="P:L-tryptophan biosynthetic process"/>
    <property type="evidence" value="ECO:0007669"/>
    <property type="project" value="TreeGrafter"/>
</dbReference>
<feature type="active site" description="Proton donor" evidence="12">
    <location>
        <position position="130"/>
    </location>
</feature>
<evidence type="ECO:0000256" key="14">
    <source>
        <dbReference type="RuleBase" id="RU003658"/>
    </source>
</evidence>
<evidence type="ECO:0000256" key="7">
    <source>
        <dbReference type="ARBA" id="ARBA00022490"/>
    </source>
</evidence>
<keyword evidence="16" id="KW-1185">Reference proteome</keyword>
<organism evidence="15 16">
    <name type="scientific">Anaerosporobacter mobilis DSM 15930</name>
    <dbReference type="NCBI Taxonomy" id="1120996"/>
    <lineage>
        <taxon>Bacteria</taxon>
        <taxon>Bacillati</taxon>
        <taxon>Bacillota</taxon>
        <taxon>Clostridia</taxon>
        <taxon>Lachnospirales</taxon>
        <taxon>Lachnospiraceae</taxon>
        <taxon>Anaerosporobacter</taxon>
    </lineage>
</organism>
<dbReference type="InterPro" id="IPR011060">
    <property type="entry name" value="RibuloseP-bd_barrel"/>
</dbReference>
<dbReference type="PANTHER" id="PTHR43090">
    <property type="entry name" value="1-(5-PHOSPHORIBOSYL)-5-[(5-PHOSPHORIBOSYLAMINO)METHYLIDENEAMINO] IMIDAZOLE-4-CARBOXAMIDE ISOMERASE"/>
    <property type="match status" value="1"/>
</dbReference>
<protein>
    <recommendedName>
        <fullName evidence="6 12">1-(5-phosphoribosyl)-5-[(5-phosphoribosylamino)methylideneamino] imidazole-4-carboxamide isomerase</fullName>
        <ecNumber evidence="5 12">5.3.1.16</ecNumber>
    </recommendedName>
    <alternativeName>
        <fullName evidence="11 12">Phosphoribosylformimino-5-aminoimidazole carboxamide ribotide isomerase</fullName>
    </alternativeName>
</protein>
<accession>A0A1M7GW10</accession>
<dbReference type="OrthoDB" id="9795769at2"/>
<evidence type="ECO:0000256" key="3">
    <source>
        <dbReference type="ARBA" id="ARBA00005133"/>
    </source>
</evidence>
<dbReference type="InterPro" id="IPR013785">
    <property type="entry name" value="Aldolase_TIM"/>
</dbReference>
<gene>
    <name evidence="12" type="primary">hisA</name>
    <name evidence="15" type="ORF">SAMN02746066_01161</name>
</gene>
<dbReference type="InterPro" id="IPR006062">
    <property type="entry name" value="His_biosynth"/>
</dbReference>
<evidence type="ECO:0000256" key="2">
    <source>
        <dbReference type="ARBA" id="ARBA00004496"/>
    </source>
</evidence>
<dbReference type="SUPFAM" id="SSF51366">
    <property type="entry name" value="Ribulose-phoshate binding barrel"/>
    <property type="match status" value="1"/>
</dbReference>
<dbReference type="CDD" id="cd04732">
    <property type="entry name" value="HisA"/>
    <property type="match status" value="1"/>
</dbReference>
<evidence type="ECO:0000256" key="1">
    <source>
        <dbReference type="ARBA" id="ARBA00000901"/>
    </source>
</evidence>
<proteinExistence type="inferred from homology"/>
<dbReference type="RefSeq" id="WP_073284422.1">
    <property type="nucleotide sequence ID" value="NZ_FRCP01000007.1"/>
</dbReference>
<evidence type="ECO:0000256" key="11">
    <source>
        <dbReference type="ARBA" id="ARBA00030547"/>
    </source>
</evidence>
<evidence type="ECO:0000256" key="5">
    <source>
        <dbReference type="ARBA" id="ARBA00012550"/>
    </source>
</evidence>
<dbReference type="PANTHER" id="PTHR43090:SF2">
    <property type="entry name" value="1-(5-PHOSPHORIBOSYL)-5-[(5-PHOSPHORIBOSYLAMINO)METHYLIDENEAMINO] IMIDAZOLE-4-CARBOXAMIDE ISOMERASE"/>
    <property type="match status" value="1"/>
</dbReference>
<dbReference type="InterPro" id="IPR023016">
    <property type="entry name" value="HisA/PriA"/>
</dbReference>